<dbReference type="Proteomes" id="UP001176961">
    <property type="component" value="Unassembled WGS sequence"/>
</dbReference>
<dbReference type="CDD" id="cd03039">
    <property type="entry name" value="GST_N_Sigma_like"/>
    <property type="match status" value="1"/>
</dbReference>
<dbReference type="SFLD" id="SFLDG00363">
    <property type="entry name" value="AMPS_(cytGST):_Alpha-__Mu-__Pi"/>
    <property type="match status" value="1"/>
</dbReference>
<evidence type="ECO:0000256" key="1">
    <source>
        <dbReference type="ARBA" id="ARBA00012452"/>
    </source>
</evidence>
<feature type="domain" description="GST N-terminal" evidence="6">
    <location>
        <begin position="2"/>
        <end position="79"/>
    </location>
</feature>
<dbReference type="Gene3D" id="3.40.30.10">
    <property type="entry name" value="Glutaredoxin"/>
    <property type="match status" value="1"/>
</dbReference>
<dbReference type="InterPro" id="IPR050213">
    <property type="entry name" value="GST_superfamily"/>
</dbReference>
<dbReference type="AlphaFoldDB" id="A0AA36MAI7"/>
<organism evidence="8 9">
    <name type="scientific">Cylicocyclus nassatus</name>
    <name type="common">Nematode worm</name>
    <dbReference type="NCBI Taxonomy" id="53992"/>
    <lineage>
        <taxon>Eukaryota</taxon>
        <taxon>Metazoa</taxon>
        <taxon>Ecdysozoa</taxon>
        <taxon>Nematoda</taxon>
        <taxon>Chromadorea</taxon>
        <taxon>Rhabditida</taxon>
        <taxon>Rhabditina</taxon>
        <taxon>Rhabditomorpha</taxon>
        <taxon>Strongyloidea</taxon>
        <taxon>Strongylidae</taxon>
        <taxon>Cylicocyclus</taxon>
    </lineage>
</organism>
<dbReference type="FunFam" id="3.40.30.10:FF:000189">
    <property type="entry name" value="Glutathione S-Transferase"/>
    <property type="match status" value="1"/>
</dbReference>
<dbReference type="SFLD" id="SFLDS00019">
    <property type="entry name" value="Glutathione_Transferase_(cytos"/>
    <property type="match status" value="1"/>
</dbReference>
<evidence type="ECO:0000256" key="3">
    <source>
        <dbReference type="ARBA" id="ARBA00038317"/>
    </source>
</evidence>
<dbReference type="InterPro" id="IPR036282">
    <property type="entry name" value="Glutathione-S-Trfase_C_sf"/>
</dbReference>
<dbReference type="PROSITE" id="PS50405">
    <property type="entry name" value="GST_CTER"/>
    <property type="match status" value="1"/>
</dbReference>
<dbReference type="SFLD" id="SFLDG01205">
    <property type="entry name" value="AMPS.1"/>
    <property type="match status" value="1"/>
</dbReference>
<evidence type="ECO:0000259" key="6">
    <source>
        <dbReference type="PROSITE" id="PS50404"/>
    </source>
</evidence>
<accession>A0AA36MAI7</accession>
<comment type="similarity">
    <text evidence="3">Belongs to the GST superfamily. Sigma family.</text>
</comment>
<reference evidence="8" key="1">
    <citation type="submission" date="2023-07" db="EMBL/GenBank/DDBJ databases">
        <authorList>
            <consortium name="CYATHOMIX"/>
        </authorList>
    </citation>
    <scope>NUCLEOTIDE SEQUENCE</scope>
    <source>
        <strain evidence="8">N/A</strain>
    </source>
</reference>
<dbReference type="InterPro" id="IPR004046">
    <property type="entry name" value="GST_C"/>
</dbReference>
<feature type="domain" description="GST C-terminal" evidence="7">
    <location>
        <begin position="81"/>
        <end position="206"/>
    </location>
</feature>
<dbReference type="EMBL" id="CATQJL010000316">
    <property type="protein sequence ID" value="CAJ0605674.1"/>
    <property type="molecule type" value="Genomic_DNA"/>
</dbReference>
<dbReference type="CDD" id="cd03192">
    <property type="entry name" value="GST_C_Sigma_like"/>
    <property type="match status" value="1"/>
</dbReference>
<dbReference type="GO" id="GO:0004364">
    <property type="term" value="F:glutathione transferase activity"/>
    <property type="evidence" value="ECO:0007669"/>
    <property type="project" value="UniProtKB-EC"/>
</dbReference>
<protein>
    <recommendedName>
        <fullName evidence="1">glutathione transferase</fullName>
        <ecNumber evidence="1">2.5.1.18</ecNumber>
    </recommendedName>
    <alternativeName>
        <fullName evidence="5">GST class-sigma</fullName>
    </alternativeName>
</protein>
<dbReference type="PANTHER" id="PTHR11571:SF224">
    <property type="entry name" value="HEMATOPOIETIC PROSTAGLANDIN D SYNTHASE"/>
    <property type="match status" value="1"/>
</dbReference>
<dbReference type="EC" id="2.5.1.18" evidence="1"/>
<dbReference type="PANTHER" id="PTHR11571">
    <property type="entry name" value="GLUTATHIONE S-TRANSFERASE"/>
    <property type="match status" value="1"/>
</dbReference>
<dbReference type="Pfam" id="PF02798">
    <property type="entry name" value="GST_N"/>
    <property type="match status" value="1"/>
</dbReference>
<comment type="caution">
    <text evidence="8">The sequence shown here is derived from an EMBL/GenBank/DDBJ whole genome shotgun (WGS) entry which is preliminary data.</text>
</comment>
<gene>
    <name evidence="8" type="ORF">CYNAS_LOCUS17657</name>
</gene>
<name>A0AA36MAI7_CYLNA</name>
<comment type="catalytic activity">
    <reaction evidence="4">
        <text>RX + glutathione = an S-substituted glutathione + a halide anion + H(+)</text>
        <dbReference type="Rhea" id="RHEA:16437"/>
        <dbReference type="ChEBI" id="CHEBI:15378"/>
        <dbReference type="ChEBI" id="CHEBI:16042"/>
        <dbReference type="ChEBI" id="CHEBI:17792"/>
        <dbReference type="ChEBI" id="CHEBI:57925"/>
        <dbReference type="ChEBI" id="CHEBI:90779"/>
        <dbReference type="EC" id="2.5.1.18"/>
    </reaction>
</comment>
<sequence>MVHYKLTYFPMRGAAETARQIFAMAGQDFEDVRITYEEFAPMKSKTPFGQLPVLDIDGTQIAQSLAICRYLARKFGFAGKSPKDEAIVDSLADQYTDYRTEIKPWLYVAAGMKEGNAEELKKDVFMPARQKYLDIITKFLKQNKSGFLVGDSVTWVDLLVAEHSSMMLHFVPEYVEGYPEVKAHMEKIHAIPNIKKWIETRPKSDF</sequence>
<dbReference type="SUPFAM" id="SSF52833">
    <property type="entry name" value="Thioredoxin-like"/>
    <property type="match status" value="1"/>
</dbReference>
<dbReference type="GO" id="GO:0005737">
    <property type="term" value="C:cytoplasm"/>
    <property type="evidence" value="ECO:0007669"/>
    <property type="project" value="UniProtKB-ARBA"/>
</dbReference>
<evidence type="ECO:0000313" key="8">
    <source>
        <dbReference type="EMBL" id="CAJ0605674.1"/>
    </source>
</evidence>
<evidence type="ECO:0000259" key="7">
    <source>
        <dbReference type="PROSITE" id="PS50405"/>
    </source>
</evidence>
<dbReference type="InterPro" id="IPR010987">
    <property type="entry name" value="Glutathione-S-Trfase_C-like"/>
</dbReference>
<dbReference type="InterPro" id="IPR040079">
    <property type="entry name" value="Glutathione_S-Trfase"/>
</dbReference>
<evidence type="ECO:0000256" key="2">
    <source>
        <dbReference type="ARBA" id="ARBA00022679"/>
    </source>
</evidence>
<dbReference type="FunFam" id="1.20.1050.10:FF:000031">
    <property type="entry name" value="Glutathione S-Transferase"/>
    <property type="match status" value="1"/>
</dbReference>
<keyword evidence="9" id="KW-1185">Reference proteome</keyword>
<dbReference type="InterPro" id="IPR036249">
    <property type="entry name" value="Thioredoxin-like_sf"/>
</dbReference>
<proteinExistence type="inferred from homology"/>
<dbReference type="GO" id="GO:0006749">
    <property type="term" value="P:glutathione metabolic process"/>
    <property type="evidence" value="ECO:0007669"/>
    <property type="project" value="TreeGrafter"/>
</dbReference>
<dbReference type="SUPFAM" id="SSF47616">
    <property type="entry name" value="GST C-terminal domain-like"/>
    <property type="match status" value="1"/>
</dbReference>
<evidence type="ECO:0000256" key="5">
    <source>
        <dbReference type="ARBA" id="ARBA00078118"/>
    </source>
</evidence>
<dbReference type="PROSITE" id="PS50404">
    <property type="entry name" value="GST_NTER"/>
    <property type="match status" value="1"/>
</dbReference>
<dbReference type="InterPro" id="IPR004045">
    <property type="entry name" value="Glutathione_S-Trfase_N"/>
</dbReference>
<dbReference type="Gene3D" id="1.20.1050.10">
    <property type="match status" value="1"/>
</dbReference>
<keyword evidence="2" id="KW-0808">Transferase</keyword>
<evidence type="ECO:0000256" key="4">
    <source>
        <dbReference type="ARBA" id="ARBA00047960"/>
    </source>
</evidence>
<evidence type="ECO:0000313" key="9">
    <source>
        <dbReference type="Proteomes" id="UP001176961"/>
    </source>
</evidence>
<dbReference type="Pfam" id="PF14497">
    <property type="entry name" value="GST_C_3"/>
    <property type="match status" value="1"/>
</dbReference>